<keyword evidence="2" id="KW-1185">Reference proteome</keyword>
<protein>
    <submittedName>
        <fullName evidence="1">Uncharacterized protein</fullName>
    </submittedName>
</protein>
<proteinExistence type="predicted"/>
<evidence type="ECO:0000313" key="2">
    <source>
        <dbReference type="Proteomes" id="UP000198661"/>
    </source>
</evidence>
<accession>A0A1I2K9E2</accession>
<dbReference type="AlphaFoldDB" id="A0A1I2K9E2"/>
<dbReference type="OrthoDB" id="9869302at2"/>
<dbReference type="EMBL" id="FOOK01000001">
    <property type="protein sequence ID" value="SFF63033.1"/>
    <property type="molecule type" value="Genomic_DNA"/>
</dbReference>
<reference evidence="1 2" key="1">
    <citation type="submission" date="2016-10" db="EMBL/GenBank/DDBJ databases">
        <authorList>
            <person name="de Groot N.N."/>
        </authorList>
    </citation>
    <scope>NUCLEOTIDE SEQUENCE [LARGE SCALE GENOMIC DNA]</scope>
    <source>
        <strain evidence="1 2">DSM 44945</strain>
    </source>
</reference>
<evidence type="ECO:0000313" key="1">
    <source>
        <dbReference type="EMBL" id="SFF63033.1"/>
    </source>
</evidence>
<dbReference type="RefSeq" id="WP_143085178.1">
    <property type="nucleotide sequence ID" value="NZ_FOOK01000001.1"/>
</dbReference>
<dbReference type="Proteomes" id="UP000198661">
    <property type="component" value="Unassembled WGS sequence"/>
</dbReference>
<name>A0A1I2K9E2_9BACL</name>
<sequence>MSAIEVVLAFHLKDDTPSEVVEVLEYMIHKEKRNPEDEFDPPFKLPDHPFFQKDPYKQEWLMFCNMDQGMFASIPHANMYQYGPGDEYRVSIRTNLPVTWMEKVDDFLDWLKPYISGAGDGDEFVGYWRFENESDPVILRV</sequence>
<gene>
    <name evidence="1" type="ORF">SAMN04488025_10134</name>
</gene>
<organism evidence="1 2">
    <name type="scientific">Planifilum fulgidum</name>
    <dbReference type="NCBI Taxonomy" id="201973"/>
    <lineage>
        <taxon>Bacteria</taxon>
        <taxon>Bacillati</taxon>
        <taxon>Bacillota</taxon>
        <taxon>Bacilli</taxon>
        <taxon>Bacillales</taxon>
        <taxon>Thermoactinomycetaceae</taxon>
        <taxon>Planifilum</taxon>
    </lineage>
</organism>